<dbReference type="Ensembl" id="ENSECRT00000017100.1">
    <property type="protein sequence ID" value="ENSECRP00000016801.1"/>
    <property type="gene ID" value="ENSECRG00000011158.1"/>
</dbReference>
<feature type="compositionally biased region" description="Basic and acidic residues" evidence="14">
    <location>
        <begin position="1892"/>
        <end position="1904"/>
    </location>
</feature>
<feature type="region of interest" description="Disordered" evidence="14">
    <location>
        <begin position="1731"/>
        <end position="1758"/>
    </location>
</feature>
<feature type="domain" description="Homeobox" evidence="15">
    <location>
        <begin position="2888"/>
        <end position="2948"/>
    </location>
</feature>
<dbReference type="SUPFAM" id="SSF46689">
    <property type="entry name" value="Homeodomain-like"/>
    <property type="match status" value="2"/>
</dbReference>
<feature type="region of interest" description="Disordered" evidence="14">
    <location>
        <begin position="2483"/>
        <end position="2509"/>
    </location>
</feature>
<dbReference type="Proteomes" id="UP000694620">
    <property type="component" value="Chromosome 2"/>
</dbReference>
<dbReference type="SUPFAM" id="SSF57667">
    <property type="entry name" value="beta-beta-alpha zinc fingers"/>
    <property type="match status" value="1"/>
</dbReference>
<dbReference type="OrthoDB" id="8965182at2759"/>
<feature type="compositionally biased region" description="Basic and acidic residues" evidence="14">
    <location>
        <begin position="1473"/>
        <end position="1506"/>
    </location>
</feature>
<feature type="compositionally biased region" description="Basic and acidic residues" evidence="14">
    <location>
        <begin position="2530"/>
        <end position="2555"/>
    </location>
</feature>
<feature type="region of interest" description="Disordered" evidence="14">
    <location>
        <begin position="2291"/>
        <end position="2345"/>
    </location>
</feature>
<dbReference type="PANTHER" id="PTHR45891">
    <property type="entry name" value="ZINC FINGER HOMEOBOX PROTEIN"/>
    <property type="match status" value="1"/>
</dbReference>
<feature type="domain" description="C2H2-type" evidence="16">
    <location>
        <begin position="1618"/>
        <end position="1647"/>
    </location>
</feature>
<feature type="region of interest" description="Disordered" evidence="14">
    <location>
        <begin position="812"/>
        <end position="850"/>
    </location>
</feature>
<evidence type="ECO:0000256" key="4">
    <source>
        <dbReference type="ARBA" id="ARBA00022771"/>
    </source>
</evidence>
<feature type="compositionally biased region" description="Polar residues" evidence="14">
    <location>
        <begin position="2720"/>
        <end position="2738"/>
    </location>
</feature>
<dbReference type="PROSITE" id="PS50071">
    <property type="entry name" value="HOMEOBOX_2"/>
    <property type="match status" value="2"/>
</dbReference>
<dbReference type="GeneID" id="114645259"/>
<feature type="region of interest" description="Disordered" evidence="14">
    <location>
        <begin position="669"/>
        <end position="725"/>
    </location>
</feature>
<feature type="region of interest" description="Disordered" evidence="14">
    <location>
        <begin position="2365"/>
        <end position="2392"/>
    </location>
</feature>
<keyword evidence="5" id="KW-0862">Zinc</keyword>
<dbReference type="Pfam" id="PF00046">
    <property type="entry name" value="Homeodomain"/>
    <property type="match status" value="2"/>
</dbReference>
<evidence type="ECO:0000256" key="11">
    <source>
        <dbReference type="PROSITE-ProRule" id="PRU00042"/>
    </source>
</evidence>
<feature type="compositionally biased region" description="Basic and acidic residues" evidence="14">
    <location>
        <begin position="1108"/>
        <end position="1166"/>
    </location>
</feature>
<dbReference type="CDD" id="cd00086">
    <property type="entry name" value="homeodomain"/>
    <property type="match status" value="2"/>
</dbReference>
<sequence>MKPYYNASGWNSRGATGDAPYCPDPCLLSSSLKDSETSTKENSKADHNSDSSYYLLLHPQPDIHHKKAKLETDLIHGEGSLFPLVQHETDKSCDPNQTFPYSINTSGTTCTSLGLNLSTASDLNDLNSDLKHTTKSIQNHDLCLATETANMCDPRLQDYLLAKSDILSGVPHEQIDDTLQYVAPAENAKAQCHSFSCLPQWIDNEKNKDLEVNIDCSLSRSLDACGKPVATLPGEGSRVAFKIQNNDTELCSPASSSSQRDNDLNVIDCLIGGDAPDDNGISSHNTNDDSKPKQNNGCFNLKNNHDCTDQVRYDCVHDSHIEAGQKTDEEMEVDLSTILNTHNNMASSEQKTNPGKMEKQLDVKSQTLCNGDLKSNIATSVISANNSSPSLFNKKSNANTYICRPHLQQKCDICTTGDFSQIDDLQDITDSVSVGSFHNKTEQGFNNQPRELSKNQKTNGNCDGELGHAFDTKTALSPDKDSKIIKASDSASFLSCSPTPAKPGSNDPQIDSPTDNSADGNTADHLDKFDSLWTNHSCTDEMSEKNKCTQQSCERFEGKSEFNKEGTICDSRAVEDQLTDQSSVGMHSAICKNHKNTDSHSQNLAATKNTDDGCSVCFQNQIICSSSADVSFTRTSPKHQVKSFNNEARQYSHFQSEVTVSQLMSEIPSTMSTSTGTESDIRVKSSDHSSSTANSDNEEPPEETIKQAKWGAGSETCDHSDTAESAFDFNPKINSNIDGRYNPHTNTNTVFRYCPTLNSSMNYRNFFSPLVEDKLHLETTKTETSRINTGSFNHNNKTINDVNNDIQLSEKNTWVQTDSGNDGHEPSLTEREKKSDSNRKRDCEKEIQQGNVTEVENKRMLGVGVGSVEARGGNCRPLALSFMSLLPQQSVHIRSNNSTKNLKCPWCNWHYKYKETLDAHVREKHEGCTYDPSKDRDSQGPQSDCRYCMSGNDHPLLGQGEVHVCGFKPYHCAACDYSTNSKGNLIIHTQSDKHLVRMQDLQLQQGGLDSKEGLLSQSECRLGISHRVGKIGHIKGVLNFRSNFQQNLPFQMMGSKNLSRVFLNLGYPRGLVGQLTVPPQLNYKYYSLNLSKTQDKDSQQKLSSESENPVHYKQEKGNKLDEQREKRRHEEEHEKTEEEVQENKEEHVVEQNHKQEDKTNKLASSKEEYKVASPPAAIFQCLVCLSFTTNQLPLLLHHSLPSQHSSDSDTWWRDFSPESSSHLCLLCQYSTPLSANFGLHIKTGRHCSRLAVAQHLRKHGIDFEGRLGLPGPPPPLVHLSCRACQYQSQSFAAMKQHAKTTAHEQAVLKCQHKFSISLQGQLSDHQIRQPEIITAPNGVKSPKPGIDNNGEEHVTDGDSVTEFCCPLCGFSSLSSDQVQEHLASQHAVQGLWRCPLCQVDMNEQQGLIEHLQNQHSVIQSCLARLVQAAMKVDIKISRRVNHCESESDTREEGCTFKEPIDSDGDGNGSGKSPTERKEPSSCNEVKNKITNEHSHICETGDEKKESASPSSEPASQQKDDQFRKITSSLDPLDSESSPKEGKAQEEKESSVCQTEDSNDKTVVQPPLESCPEVSESSDIDGIADKCMTDFQSGPLPLIGHQRNTNLAMEKFLDPTRPYKCDICQESFTQKSILIVHFNSVSHLNRVKKTSSGTCTPPTISLPAKETTTSISPPISFSQQPSMNPVNTLQGVEKTSPSPSSDKPYRCTTCHVAYSQSLTLENHMRSVLHYSRSRGSNNNVSNCLKDQSSSSPPAKDKALSKQTVVQSIEEMVTAPSVYLSPPSSAMPLPCLMPQTGLGPLLVPQLPLLQPTLVHPDSMHQQVLLPLFLNSLNKLGGIRGMLPPPLSLLGLNLQASHLQAMMQHLGQHQPTQSVQNLHNVYPLLNESCGKPGKTLKEETQQGHDKTLFPTDLSRHSCKPQKTGKQDDKDKTVKLNLSERLEARDLFDGLLPASIDLRKEEQYDQQPINLTKQGNKHQAQRNLSKMETQEDQTVRECEGEQDHNDSSPGEGAEPGTEGQKQDPLTTAKQEAAYQYRTLLDKHWPQSQELKKYKEEEEEFRKEWLRYNEQQLQKYRLNQLHLKYCRQEDKALDELGSKLLPNQKLQSYDKWECNLTEKCTASLHARRIKNDTGLKELTDFQEEVLWAFLESEKEAASPAKTEDRDALSKVLGLPEEEVIRWLDSARKQSVSKSRKAAVGNVEDKSKKKKKKEIILETYLCSDEEYDSHDPVAMEHLAGCSEKKVISSNATSLHEGINKTVTDENGTGNKVRGLKCDEIRRSAASRASVLECYVTTEDEEDEGLQGSGTDMTRRGSIQSTEDSESIDDEIEQSLDEHEDENKEKKPLAADTSVTAVKECKSETAKHCLKRDRVGHQGKTDPESSPVKKLKLDSKAAEERNPLLTDLQSKPSGHPISSLNPGLLPALNLPINPYLSSFMRPCLIPAHVSVLRSPASSGTSLGSPPPLSLFPNKPGFGHPFTSNALRREADAENRVKSKQEQLSVPSLSSKTCTGQVRKANEVSGLSQISQLANVLGKEEEEKKENEKKDEDSNDSDSKLNKMDLPLHTAASFGRYKTILPCTTIKADIDDPEKSSFKKDPSRSSFKDSRRSRTTLLPEQLDVLYGCYYRDSNPAKQELEHISEYVNLEKKVVQIWFQNMRARERKGEVRFFSDGTLAAVGKPLIRFTWPPADLIPLKAKDRDSLRHKGQRLYFTRPGPTEREGAAHSTSNKAIPHSSQMTSGTSADLGKNDGKDLDAEKGASYQPKQSASLNDQLRGQIVPAKKKFEESKEGESNPNTDDKGDVPSAAPGKTEGTASVKPTCLSISEREKSGDDQGECEPMDCSLLSDTLGPSKALQADSHIKPYLTCLQEKRDGLMKEGEAKQMPHGQAQAQNQRRRFRTHLSCLQLKMLQSCYDVCRTPTAQECRDLGEEIGLPQKVVQIWFQNARAKERRCRSQQMGGGFQSRETNEFFKLQCLNGLRTNRPILPRPASSRLQYPNPVSTLPDNVETECLLCHVVFGVQGSSRVHTFSKMHLTKLKQLNCGELTHNTEEPSLVHTPHPSPPELPTVHQSSEEPSLNLPAASASPVVKSPVQLESHES</sequence>
<dbReference type="GO" id="GO:0000981">
    <property type="term" value="F:DNA-binding transcription factor activity, RNA polymerase II-specific"/>
    <property type="evidence" value="ECO:0007669"/>
    <property type="project" value="InterPro"/>
</dbReference>
<dbReference type="GO" id="GO:0008270">
    <property type="term" value="F:zinc ion binding"/>
    <property type="evidence" value="ECO:0007669"/>
    <property type="project" value="UniProtKB-KW"/>
</dbReference>
<proteinExistence type="predicted"/>
<dbReference type="PANTHER" id="PTHR45891:SF3">
    <property type="entry name" value="ZINC FINGER PROTEIN 2"/>
    <property type="match status" value="1"/>
</dbReference>
<dbReference type="GeneTree" id="ENSGT00940000160537"/>
<evidence type="ECO:0000256" key="9">
    <source>
        <dbReference type="ARBA" id="ARBA00023163"/>
    </source>
</evidence>
<feature type="region of interest" description="Disordered" evidence="14">
    <location>
        <begin position="1094"/>
        <end position="1166"/>
    </location>
</feature>
<dbReference type="InterPro" id="IPR051968">
    <property type="entry name" value="ZnFinger_Homeobox_TR"/>
</dbReference>
<keyword evidence="8 12" id="KW-0371">Homeobox</keyword>
<keyword evidence="9" id="KW-0804">Transcription</keyword>
<feature type="region of interest" description="Disordered" evidence="14">
    <location>
        <begin position="1889"/>
        <end position="1928"/>
    </location>
</feature>
<dbReference type="GO" id="GO:0045664">
    <property type="term" value="P:regulation of neuron differentiation"/>
    <property type="evidence" value="ECO:0007669"/>
    <property type="project" value="TreeGrafter"/>
</dbReference>
<dbReference type="GO" id="GO:0005634">
    <property type="term" value="C:nucleus"/>
    <property type="evidence" value="ECO:0007669"/>
    <property type="project" value="UniProtKB-SubCell"/>
</dbReference>
<dbReference type="PROSITE" id="PS00027">
    <property type="entry name" value="HOMEOBOX_1"/>
    <property type="match status" value="1"/>
</dbReference>
<comment type="subcellular location">
    <subcellularLocation>
        <location evidence="1 12 13">Nucleus</location>
    </subcellularLocation>
</comment>
<feature type="compositionally biased region" description="Polar residues" evidence="14">
    <location>
        <begin position="2758"/>
        <end position="2769"/>
    </location>
</feature>
<keyword evidence="4 11" id="KW-0863">Zinc-finger</keyword>
<gene>
    <name evidence="17" type="primary">zfhx2</name>
</gene>
<name>A0A8C4SI45_ERPCA</name>
<reference evidence="17" key="1">
    <citation type="submission" date="2021-06" db="EMBL/GenBank/DDBJ databases">
        <authorList>
            <consortium name="Wellcome Sanger Institute Data Sharing"/>
        </authorList>
    </citation>
    <scope>NUCLEOTIDE SEQUENCE [LARGE SCALE GENOMIC DNA]</scope>
</reference>
<evidence type="ECO:0000256" key="10">
    <source>
        <dbReference type="ARBA" id="ARBA00023242"/>
    </source>
</evidence>
<evidence type="ECO:0000256" key="6">
    <source>
        <dbReference type="ARBA" id="ARBA00023015"/>
    </source>
</evidence>
<accession>A0A8C4SI45</accession>
<feature type="compositionally biased region" description="Basic and acidic residues" evidence="14">
    <location>
        <begin position="2742"/>
        <end position="2753"/>
    </location>
</feature>
<dbReference type="InterPro" id="IPR017970">
    <property type="entry name" value="Homeobox_CS"/>
</dbReference>
<evidence type="ECO:0000256" key="8">
    <source>
        <dbReference type="ARBA" id="ARBA00023155"/>
    </source>
</evidence>
<dbReference type="InterPro" id="IPR003604">
    <property type="entry name" value="Matrin/U1-like-C_Znf_C2H2"/>
</dbReference>
<feature type="DNA-binding region" description="Homeobox" evidence="12">
    <location>
        <begin position="2602"/>
        <end position="2661"/>
    </location>
</feature>
<dbReference type="PROSITE" id="PS50157">
    <property type="entry name" value="ZINC_FINGER_C2H2_2"/>
    <property type="match status" value="2"/>
</dbReference>
<dbReference type="InterPro" id="IPR013087">
    <property type="entry name" value="Znf_C2H2_type"/>
</dbReference>
<feature type="region of interest" description="Disordered" evidence="14">
    <location>
        <begin position="1447"/>
        <end position="1576"/>
    </location>
</feature>
<feature type="compositionally biased region" description="Acidic residues" evidence="14">
    <location>
        <begin position="2316"/>
        <end position="2333"/>
    </location>
</feature>
<evidence type="ECO:0000256" key="14">
    <source>
        <dbReference type="SAM" id="MobiDB-lite"/>
    </source>
</evidence>
<feature type="compositionally biased region" description="Low complexity" evidence="14">
    <location>
        <begin position="1732"/>
        <end position="1741"/>
    </location>
</feature>
<evidence type="ECO:0000313" key="18">
    <source>
        <dbReference type="Proteomes" id="UP000694620"/>
    </source>
</evidence>
<feature type="compositionally biased region" description="Polar residues" evidence="14">
    <location>
        <begin position="506"/>
        <end position="520"/>
    </location>
</feature>
<feature type="compositionally biased region" description="Polar residues" evidence="14">
    <location>
        <begin position="2494"/>
        <end position="2508"/>
    </location>
</feature>
<protein>
    <submittedName>
        <fullName evidence="17">Zinc finger homeobox protein 2-like</fullName>
    </submittedName>
</protein>
<evidence type="ECO:0000256" key="12">
    <source>
        <dbReference type="PROSITE-ProRule" id="PRU00108"/>
    </source>
</evidence>
<feature type="compositionally biased region" description="Basic and acidic residues" evidence="14">
    <location>
        <begin position="1536"/>
        <end position="1549"/>
    </location>
</feature>
<evidence type="ECO:0000256" key="5">
    <source>
        <dbReference type="ARBA" id="ARBA00022833"/>
    </source>
</evidence>
<feature type="region of interest" description="Disordered" evidence="14">
    <location>
        <begin position="278"/>
        <end position="297"/>
    </location>
</feature>
<dbReference type="SMART" id="SM00451">
    <property type="entry name" value="ZnF_U1"/>
    <property type="match status" value="4"/>
</dbReference>
<feature type="compositionally biased region" description="Polar residues" evidence="14">
    <location>
        <begin position="669"/>
        <end position="678"/>
    </location>
</feature>
<organism evidence="17 18">
    <name type="scientific">Erpetoichthys calabaricus</name>
    <name type="common">Rope fish</name>
    <name type="synonym">Calamoichthys calabaricus</name>
    <dbReference type="NCBI Taxonomy" id="27687"/>
    <lineage>
        <taxon>Eukaryota</taxon>
        <taxon>Metazoa</taxon>
        <taxon>Chordata</taxon>
        <taxon>Craniata</taxon>
        <taxon>Vertebrata</taxon>
        <taxon>Euteleostomi</taxon>
        <taxon>Actinopterygii</taxon>
        <taxon>Polypteriformes</taxon>
        <taxon>Polypteridae</taxon>
        <taxon>Erpetoichthys</taxon>
    </lineage>
</organism>
<dbReference type="InterPro" id="IPR001356">
    <property type="entry name" value="HD"/>
</dbReference>
<keyword evidence="6" id="KW-0805">Transcription regulation</keyword>
<feature type="region of interest" description="Disordered" evidence="14">
    <location>
        <begin position="1963"/>
        <end position="2022"/>
    </location>
</feature>
<feature type="region of interest" description="Disordered" evidence="14">
    <location>
        <begin position="491"/>
        <end position="525"/>
    </location>
</feature>
<feature type="compositionally biased region" description="Basic and acidic residues" evidence="14">
    <location>
        <begin position="821"/>
        <end position="847"/>
    </location>
</feature>
<dbReference type="SMART" id="SM00355">
    <property type="entry name" value="ZnF_C2H2"/>
    <property type="match status" value="10"/>
</dbReference>
<evidence type="ECO:0000256" key="7">
    <source>
        <dbReference type="ARBA" id="ARBA00023125"/>
    </source>
</evidence>
<evidence type="ECO:0000256" key="13">
    <source>
        <dbReference type="RuleBase" id="RU000682"/>
    </source>
</evidence>
<dbReference type="GO" id="GO:0000978">
    <property type="term" value="F:RNA polymerase II cis-regulatory region sequence-specific DNA binding"/>
    <property type="evidence" value="ECO:0007669"/>
    <property type="project" value="TreeGrafter"/>
</dbReference>
<reference evidence="17" key="2">
    <citation type="submission" date="2025-08" db="UniProtKB">
        <authorList>
            <consortium name="Ensembl"/>
        </authorList>
    </citation>
    <scope>IDENTIFICATION</scope>
</reference>
<feature type="region of interest" description="Disordered" evidence="14">
    <location>
        <begin position="2583"/>
        <end position="2605"/>
    </location>
</feature>
<keyword evidence="10 12" id="KW-0539">Nucleus</keyword>
<feature type="region of interest" description="Disordered" evidence="14">
    <location>
        <begin position="3045"/>
        <end position="3094"/>
    </location>
</feature>
<reference evidence="17" key="3">
    <citation type="submission" date="2025-09" db="UniProtKB">
        <authorList>
            <consortium name="Ensembl"/>
        </authorList>
    </citation>
    <scope>IDENTIFICATION</scope>
</reference>
<dbReference type="RefSeq" id="XP_028648963.2">
    <property type="nucleotide sequence ID" value="XM_028793130.2"/>
</dbReference>
<feature type="region of interest" description="Disordered" evidence="14">
    <location>
        <begin position="2527"/>
        <end position="2555"/>
    </location>
</feature>
<evidence type="ECO:0000256" key="1">
    <source>
        <dbReference type="ARBA" id="ARBA00004123"/>
    </source>
</evidence>
<evidence type="ECO:0000256" key="2">
    <source>
        <dbReference type="ARBA" id="ARBA00022723"/>
    </source>
</evidence>
<keyword evidence="18" id="KW-1185">Reference proteome</keyword>
<feature type="compositionally biased region" description="Basic and acidic residues" evidence="14">
    <location>
        <begin position="2778"/>
        <end position="2797"/>
    </location>
</feature>
<keyword evidence="2" id="KW-0479">Metal-binding</keyword>
<dbReference type="InterPro" id="IPR009057">
    <property type="entry name" value="Homeodomain-like_sf"/>
</dbReference>
<evidence type="ECO:0000259" key="15">
    <source>
        <dbReference type="PROSITE" id="PS50071"/>
    </source>
</evidence>
<feature type="region of interest" description="Disordered" evidence="14">
    <location>
        <begin position="1647"/>
        <end position="1667"/>
    </location>
</feature>
<feature type="compositionally biased region" description="Basic and acidic residues" evidence="14">
    <location>
        <begin position="1989"/>
        <end position="2002"/>
    </location>
</feature>
<feature type="compositionally biased region" description="Polar residues" evidence="14">
    <location>
        <begin position="1649"/>
        <end position="1658"/>
    </location>
</feature>
<feature type="region of interest" description="Disordered" evidence="14">
    <location>
        <begin position="2701"/>
        <end position="2817"/>
    </location>
</feature>
<feature type="compositionally biased region" description="Low complexity" evidence="14">
    <location>
        <begin position="1507"/>
        <end position="1516"/>
    </location>
</feature>
<feature type="compositionally biased region" description="Basic and acidic residues" evidence="14">
    <location>
        <begin position="1447"/>
        <end position="1460"/>
    </location>
</feature>
<feature type="compositionally biased region" description="Basic and acidic residues" evidence="14">
    <location>
        <begin position="2365"/>
        <end position="2376"/>
    </location>
</feature>
<dbReference type="Gene3D" id="3.30.160.60">
    <property type="entry name" value="Classic Zinc Finger"/>
    <property type="match status" value="3"/>
</dbReference>
<feature type="domain" description="C2H2-type" evidence="16">
    <location>
        <begin position="1704"/>
        <end position="1733"/>
    </location>
</feature>
<dbReference type="PROSITE" id="PS00028">
    <property type="entry name" value="ZINC_FINGER_C2H2_1"/>
    <property type="match status" value="4"/>
</dbReference>
<keyword evidence="7 12" id="KW-0238">DNA-binding</keyword>
<dbReference type="Gene3D" id="1.10.10.60">
    <property type="entry name" value="Homeodomain-like"/>
    <property type="match status" value="2"/>
</dbReference>
<feature type="DNA-binding region" description="Homeobox" evidence="12">
    <location>
        <begin position="2890"/>
        <end position="2949"/>
    </location>
</feature>
<feature type="region of interest" description="Disordered" evidence="14">
    <location>
        <begin position="439"/>
        <end position="464"/>
    </location>
</feature>
<feature type="compositionally biased region" description="Basic and acidic residues" evidence="14">
    <location>
        <begin position="2583"/>
        <end position="2604"/>
    </location>
</feature>
<evidence type="ECO:0000256" key="3">
    <source>
        <dbReference type="ARBA" id="ARBA00022737"/>
    </source>
</evidence>
<feature type="domain" description="Homeobox" evidence="15">
    <location>
        <begin position="2600"/>
        <end position="2660"/>
    </location>
</feature>
<dbReference type="SMART" id="SM00389">
    <property type="entry name" value="HOX"/>
    <property type="match status" value="2"/>
</dbReference>
<keyword evidence="3" id="KW-0677">Repeat</keyword>
<evidence type="ECO:0000313" key="17">
    <source>
        <dbReference type="Ensembl" id="ENSECRP00000016801.1"/>
    </source>
</evidence>
<feature type="compositionally biased region" description="Basic and acidic residues" evidence="14">
    <location>
        <begin position="2483"/>
        <end position="2493"/>
    </location>
</feature>
<evidence type="ECO:0000259" key="16">
    <source>
        <dbReference type="PROSITE" id="PS50157"/>
    </source>
</evidence>
<dbReference type="InterPro" id="IPR036236">
    <property type="entry name" value="Znf_C2H2_sf"/>
</dbReference>
<feature type="compositionally biased region" description="Polar residues" evidence="14">
    <location>
        <begin position="439"/>
        <end position="461"/>
    </location>
</feature>